<feature type="transmembrane region" description="Helical" evidence="1">
    <location>
        <begin position="64"/>
        <end position="83"/>
    </location>
</feature>
<dbReference type="Proteomes" id="UP000032534">
    <property type="component" value="Unassembled WGS sequence"/>
</dbReference>
<dbReference type="AlphaFoldDB" id="A0A0D7X636"/>
<dbReference type="PIRSF" id="PIRSF021441">
    <property type="entry name" value="DUF1453"/>
    <property type="match status" value="1"/>
</dbReference>
<gene>
    <name evidence="2" type="ORF">QD47_11615</name>
</gene>
<evidence type="ECO:0000313" key="3">
    <source>
        <dbReference type="Proteomes" id="UP000032534"/>
    </source>
</evidence>
<keyword evidence="1" id="KW-1133">Transmembrane helix</keyword>
<feature type="transmembrane region" description="Helical" evidence="1">
    <location>
        <begin position="103"/>
        <end position="121"/>
    </location>
</feature>
<dbReference type="PANTHER" id="PTHR39164:SF1">
    <property type="entry name" value="PROTEIN CCDC"/>
    <property type="match status" value="1"/>
</dbReference>
<reference evidence="2 3" key="1">
    <citation type="submission" date="2014-11" db="EMBL/GenBank/DDBJ databases">
        <title>Draft Genome Sequences of Paenibacillus polymyxa NRRL B-30509 and Paenibacillus terrae NRRL B-30644, Strains from a Poultry Environment that Produce Tridecaptin A and Paenicidins.</title>
        <authorList>
            <person name="van Belkum M.J."/>
            <person name="Lohans C.T."/>
            <person name="Vederas J.C."/>
        </authorList>
    </citation>
    <scope>NUCLEOTIDE SEQUENCE [LARGE SCALE GENOMIC DNA]</scope>
    <source>
        <strain evidence="2 3">NRRL B-30644</strain>
    </source>
</reference>
<dbReference type="Pfam" id="PF07301">
    <property type="entry name" value="DUF1453"/>
    <property type="match status" value="1"/>
</dbReference>
<protein>
    <submittedName>
        <fullName evidence="2">Membrane protein</fullName>
    </submittedName>
</protein>
<feature type="transmembrane region" description="Helical" evidence="1">
    <location>
        <begin position="127"/>
        <end position="145"/>
    </location>
</feature>
<keyword evidence="1" id="KW-0472">Membrane</keyword>
<dbReference type="OrthoDB" id="120091at2"/>
<dbReference type="InterPro" id="IPR058247">
    <property type="entry name" value="DUF1453"/>
</dbReference>
<evidence type="ECO:0000256" key="1">
    <source>
        <dbReference type="SAM" id="Phobius"/>
    </source>
</evidence>
<keyword evidence="1" id="KW-0812">Transmembrane</keyword>
<dbReference type="PATRIC" id="fig|159743.3.peg.2595"/>
<organism evidence="2 3">
    <name type="scientific">Paenibacillus terrae</name>
    <dbReference type="NCBI Taxonomy" id="159743"/>
    <lineage>
        <taxon>Bacteria</taxon>
        <taxon>Bacillati</taxon>
        <taxon>Bacillota</taxon>
        <taxon>Bacilli</taxon>
        <taxon>Bacillales</taxon>
        <taxon>Paenibacillaceae</taxon>
        <taxon>Paenibacillus</taxon>
    </lineage>
</organism>
<accession>A0A0D7X636</accession>
<keyword evidence="3" id="KW-1185">Reference proteome</keyword>
<proteinExistence type="predicted"/>
<dbReference type="EMBL" id="JTHP01000019">
    <property type="protein sequence ID" value="KJD45487.1"/>
    <property type="molecule type" value="Genomic_DNA"/>
</dbReference>
<comment type="caution">
    <text evidence="2">The sequence shown here is derived from an EMBL/GenBank/DDBJ whole genome shotgun (WGS) entry which is preliminary data.</text>
</comment>
<sequence>MIHISTPILQYGATFGMILIAVSAIFIRMKTGHRPVNAKKIIIPPLGMSTGFMMFIVPEVRVPWLWAMGAFLVGWFIFSYPLIRSTKFEMQEGQVFVQRSRTFFFILISLLIVRLLLHEFIQRYITIPQTAGLFFILAFGTLLHWRLRMYFQYRHLNPNEAEVRI</sequence>
<dbReference type="RefSeq" id="WP_044646283.1">
    <property type="nucleotide sequence ID" value="NZ_JTHP01000019.1"/>
</dbReference>
<dbReference type="InterPro" id="IPR031306">
    <property type="entry name" value="CcdC"/>
</dbReference>
<name>A0A0D7X636_9BACL</name>
<dbReference type="PANTHER" id="PTHR39164">
    <property type="entry name" value="PROTEIN CCDC"/>
    <property type="match status" value="1"/>
</dbReference>
<evidence type="ECO:0000313" key="2">
    <source>
        <dbReference type="EMBL" id="KJD45487.1"/>
    </source>
</evidence>
<feature type="transmembrane region" description="Helical" evidence="1">
    <location>
        <begin position="12"/>
        <end position="29"/>
    </location>
</feature>